<sequence length="408" mass="45368">MRIYQLRYPTSKASGPPVFHEGPAVRMKGRKPPQIHTRGLKINHLGQTGISVTDACFGTMTFGEQNTESEAHEMLSFAADCGINFIDTAEVYPVAPRPETSGSTSCILGRWLKNRKREEFVIASKVTGRSAGLEWIPAYRAYPEEPTAPPSQPRLDSRSIVAAAEAELRRLQTDHIDLFQIHWPDRYIPLFGSFQYRPQLQHQDIVPFTEQVEAMGKLISQGKIRAWGLSNESCFGVMSFCAAAAALGVPPPATLQNHYSLLHRTYEGDLAETCFNLGVGLLVWSPLAGGALAGKYLGGKLPVGSRFALFGERYARFNTERVRQAVSRYVDIAHSAGMEPEHLALAFCRERWLVTSTIVGSTNMDQLRRNMKVFTSSETHSNGLTITPDVLRRIEAVHVELRNPELID</sequence>
<dbReference type="PANTHER" id="PTHR43364:SF17">
    <property type="entry name" value="ALDO KETO REDUCTASE"/>
    <property type="match status" value="1"/>
</dbReference>
<dbReference type="OrthoDB" id="2310150at2759"/>
<dbReference type="SUPFAM" id="SSF51430">
    <property type="entry name" value="NAD(P)-linked oxidoreductase"/>
    <property type="match status" value="1"/>
</dbReference>
<dbReference type="InterPro" id="IPR050523">
    <property type="entry name" value="AKR_Detox_Biosynth"/>
</dbReference>
<dbReference type="AlphaFoldDB" id="A0A250WWK9"/>
<name>A0A250WWK9_9CHLO</name>
<evidence type="ECO:0000259" key="1">
    <source>
        <dbReference type="Pfam" id="PF00248"/>
    </source>
</evidence>
<dbReference type="EMBL" id="BEGY01000010">
    <property type="protein sequence ID" value="GAX75089.1"/>
    <property type="molecule type" value="Genomic_DNA"/>
</dbReference>
<evidence type="ECO:0000313" key="3">
    <source>
        <dbReference type="Proteomes" id="UP000232323"/>
    </source>
</evidence>
<dbReference type="STRING" id="1157962.A0A250WWK9"/>
<dbReference type="CDD" id="cd19094">
    <property type="entry name" value="AKR_Tas-like"/>
    <property type="match status" value="1"/>
</dbReference>
<gene>
    <name evidence="2" type="ORF">CEUSTIGMA_g2533.t1</name>
</gene>
<organism evidence="2 3">
    <name type="scientific">Chlamydomonas eustigma</name>
    <dbReference type="NCBI Taxonomy" id="1157962"/>
    <lineage>
        <taxon>Eukaryota</taxon>
        <taxon>Viridiplantae</taxon>
        <taxon>Chlorophyta</taxon>
        <taxon>core chlorophytes</taxon>
        <taxon>Chlorophyceae</taxon>
        <taxon>CS clade</taxon>
        <taxon>Chlamydomonadales</taxon>
        <taxon>Chlamydomonadaceae</taxon>
        <taxon>Chlamydomonas</taxon>
    </lineage>
</organism>
<dbReference type="InterPro" id="IPR023210">
    <property type="entry name" value="NADP_OxRdtase_dom"/>
</dbReference>
<dbReference type="Gene3D" id="3.20.20.100">
    <property type="entry name" value="NADP-dependent oxidoreductase domain"/>
    <property type="match status" value="1"/>
</dbReference>
<keyword evidence="3" id="KW-1185">Reference proteome</keyword>
<dbReference type="PANTHER" id="PTHR43364">
    <property type="entry name" value="NADH-SPECIFIC METHYLGLYOXAL REDUCTASE-RELATED"/>
    <property type="match status" value="1"/>
</dbReference>
<dbReference type="Proteomes" id="UP000232323">
    <property type="component" value="Unassembled WGS sequence"/>
</dbReference>
<evidence type="ECO:0000313" key="2">
    <source>
        <dbReference type="EMBL" id="GAX75089.1"/>
    </source>
</evidence>
<reference evidence="2 3" key="1">
    <citation type="submission" date="2017-08" db="EMBL/GenBank/DDBJ databases">
        <title>Acidophilic green algal genome provides insights into adaptation to an acidic environment.</title>
        <authorList>
            <person name="Hirooka S."/>
            <person name="Hirose Y."/>
            <person name="Kanesaki Y."/>
            <person name="Higuchi S."/>
            <person name="Fujiwara T."/>
            <person name="Onuma R."/>
            <person name="Era A."/>
            <person name="Ohbayashi R."/>
            <person name="Uzuka A."/>
            <person name="Nozaki H."/>
            <person name="Yoshikawa H."/>
            <person name="Miyagishima S.Y."/>
        </authorList>
    </citation>
    <scope>NUCLEOTIDE SEQUENCE [LARGE SCALE GENOMIC DNA]</scope>
    <source>
        <strain evidence="2 3">NIES-2499</strain>
    </source>
</reference>
<accession>A0A250WWK9</accession>
<feature type="domain" description="NADP-dependent oxidoreductase" evidence="1">
    <location>
        <begin position="56"/>
        <end position="374"/>
    </location>
</feature>
<dbReference type="InterPro" id="IPR036812">
    <property type="entry name" value="NAD(P)_OxRdtase_dom_sf"/>
</dbReference>
<protein>
    <recommendedName>
        <fullName evidence="1">NADP-dependent oxidoreductase domain-containing protein</fullName>
    </recommendedName>
</protein>
<proteinExistence type="predicted"/>
<comment type="caution">
    <text evidence="2">The sequence shown here is derived from an EMBL/GenBank/DDBJ whole genome shotgun (WGS) entry which is preliminary data.</text>
</comment>
<dbReference type="Pfam" id="PF00248">
    <property type="entry name" value="Aldo_ket_red"/>
    <property type="match status" value="1"/>
</dbReference>